<keyword evidence="7" id="KW-0805">Transcription regulation</keyword>
<keyword evidence="15" id="KW-1185">Reference proteome</keyword>
<feature type="domain" description="C2H2-type" evidence="13">
    <location>
        <begin position="301"/>
        <end position="328"/>
    </location>
</feature>
<feature type="domain" description="C2H2-type" evidence="13">
    <location>
        <begin position="273"/>
        <end position="300"/>
    </location>
</feature>
<evidence type="ECO:0000256" key="10">
    <source>
        <dbReference type="ARBA" id="ARBA00023242"/>
    </source>
</evidence>
<evidence type="ECO:0000256" key="6">
    <source>
        <dbReference type="ARBA" id="ARBA00022833"/>
    </source>
</evidence>
<protein>
    <submittedName>
        <fullName evidence="14">Zinc finger protein 32-like</fullName>
    </submittedName>
</protein>
<feature type="domain" description="C2H2-type" evidence="13">
    <location>
        <begin position="329"/>
        <end position="356"/>
    </location>
</feature>
<dbReference type="InterPro" id="IPR013087">
    <property type="entry name" value="Znf_C2H2_type"/>
</dbReference>
<name>A0A3P9PS66_POERE</name>
<dbReference type="FunFam" id="3.30.160.60:FF:000508">
    <property type="entry name" value="Myeloid zinc finger 1"/>
    <property type="match status" value="1"/>
</dbReference>
<dbReference type="FunFam" id="3.30.160.60:FF:000230">
    <property type="entry name" value="Zinc finger protein 148"/>
    <property type="match status" value="1"/>
</dbReference>
<dbReference type="Gene3D" id="3.30.160.60">
    <property type="entry name" value="Classic Zinc Finger"/>
    <property type="match status" value="6"/>
</dbReference>
<feature type="domain" description="C2H2-type" evidence="13">
    <location>
        <begin position="245"/>
        <end position="272"/>
    </location>
</feature>
<evidence type="ECO:0000256" key="2">
    <source>
        <dbReference type="ARBA" id="ARBA00006991"/>
    </source>
</evidence>
<dbReference type="FunFam" id="3.30.160.60:FF:001498">
    <property type="entry name" value="Zinc finger protein 404"/>
    <property type="match status" value="1"/>
</dbReference>
<keyword evidence="6" id="KW-0862">Zinc</keyword>
<dbReference type="SMART" id="SM00355">
    <property type="entry name" value="ZnF_C2H2"/>
    <property type="match status" value="6"/>
</dbReference>
<keyword evidence="3" id="KW-0479">Metal-binding</keyword>
<evidence type="ECO:0000313" key="14">
    <source>
        <dbReference type="Ensembl" id="ENSPREP00000024553.1"/>
    </source>
</evidence>
<evidence type="ECO:0000259" key="13">
    <source>
        <dbReference type="PROSITE" id="PS50157"/>
    </source>
</evidence>
<dbReference type="Ensembl" id="ENSPRET00000024801.1">
    <property type="protein sequence ID" value="ENSPREP00000024553.1"/>
    <property type="gene ID" value="ENSPREG00000016593.1"/>
</dbReference>
<evidence type="ECO:0000256" key="8">
    <source>
        <dbReference type="ARBA" id="ARBA00023125"/>
    </source>
</evidence>
<dbReference type="GeneID" id="103477523"/>
<dbReference type="KEGG" id="pret:103477523"/>
<dbReference type="AlphaFoldDB" id="A0A3P9PS66"/>
<sequence>MAANDELTVGGANRGRRQWKEGGRFVFGAESGCWKRQFPPRWTCCGTESFTELVAAEMDPVLNLEVRVLLHRTDVQQQHVCKQEMVLKQEDSGLDQEEPEPLNIKEEQDEQNQTPTDEPEKPNKCQMDVFLDTRLIKQENISRPIKEEEKNPRCSRAEKQLEMNQETKAVILTSANEKRDQSDSEPNRNRLRRTSSEADTSPDSESRSNTESDRKPLQCSHCGKTFVCRAKLMAHTRVHTGEKPFVCKMCGKRFRTNDCLKRHVLIHTGEKPAICEICGKRFSRSCYLSIHTRTHTGEKPYECEVCGKSFPSNSALRSHTSVHTAERPHVCEDCGKRFGRKGTLDKHRRTHTGEKPYFCETCGKLFRDNYTLSQHIKIHTT</sequence>
<reference evidence="14" key="2">
    <citation type="submission" date="2025-08" db="UniProtKB">
        <authorList>
            <consortium name="Ensembl"/>
        </authorList>
    </citation>
    <scope>IDENTIFICATION</scope>
    <source>
        <strain evidence="14">Guanapo</strain>
    </source>
</reference>
<feature type="domain" description="C2H2-type" evidence="13">
    <location>
        <begin position="357"/>
        <end position="381"/>
    </location>
</feature>
<dbReference type="RefSeq" id="XP_008428903.2">
    <property type="nucleotide sequence ID" value="XM_008430681.2"/>
</dbReference>
<dbReference type="Pfam" id="PF00096">
    <property type="entry name" value="zf-C2H2"/>
    <property type="match status" value="6"/>
</dbReference>
<evidence type="ECO:0000256" key="5">
    <source>
        <dbReference type="ARBA" id="ARBA00022771"/>
    </source>
</evidence>
<feature type="compositionally biased region" description="Basic and acidic residues" evidence="12">
    <location>
        <begin position="176"/>
        <end position="188"/>
    </location>
</feature>
<dbReference type="GO" id="GO:0000978">
    <property type="term" value="F:RNA polymerase II cis-regulatory region sequence-specific DNA binding"/>
    <property type="evidence" value="ECO:0007669"/>
    <property type="project" value="TreeGrafter"/>
</dbReference>
<evidence type="ECO:0000313" key="15">
    <source>
        <dbReference type="Proteomes" id="UP000242638"/>
    </source>
</evidence>
<dbReference type="PANTHER" id="PTHR19818">
    <property type="entry name" value="ZINC FINGER PROTEIN ZIC AND GLI"/>
    <property type="match status" value="1"/>
</dbReference>
<evidence type="ECO:0000256" key="11">
    <source>
        <dbReference type="PROSITE-ProRule" id="PRU00042"/>
    </source>
</evidence>
<dbReference type="FunFam" id="3.30.160.60:FF:000295">
    <property type="entry name" value="zinc finger protein 19"/>
    <property type="match status" value="1"/>
</dbReference>
<proteinExistence type="inferred from homology"/>
<comment type="subcellular location">
    <subcellularLocation>
        <location evidence="1">Nucleus</location>
    </subcellularLocation>
</comment>
<dbReference type="GO" id="GO:0042802">
    <property type="term" value="F:identical protein binding"/>
    <property type="evidence" value="ECO:0007669"/>
    <property type="project" value="UniProtKB-ARBA"/>
</dbReference>
<dbReference type="PROSITE" id="PS50157">
    <property type="entry name" value="ZINC_FINGER_C2H2_2"/>
    <property type="match status" value="6"/>
</dbReference>
<evidence type="ECO:0000256" key="7">
    <source>
        <dbReference type="ARBA" id="ARBA00023015"/>
    </source>
</evidence>
<dbReference type="Bgee" id="ENSPREG00000016593">
    <property type="expression patterns" value="Expressed in caudal fin and 1 other cell type or tissue"/>
</dbReference>
<dbReference type="InterPro" id="IPR050329">
    <property type="entry name" value="GLI_C2H2-zinc-finger"/>
</dbReference>
<evidence type="ECO:0000256" key="4">
    <source>
        <dbReference type="ARBA" id="ARBA00022737"/>
    </source>
</evidence>
<feature type="domain" description="C2H2-type" evidence="13">
    <location>
        <begin position="217"/>
        <end position="244"/>
    </location>
</feature>
<dbReference type="GeneTree" id="ENSGT01150000286977"/>
<dbReference type="GO" id="GO:0005634">
    <property type="term" value="C:nucleus"/>
    <property type="evidence" value="ECO:0007669"/>
    <property type="project" value="UniProtKB-SubCell"/>
</dbReference>
<feature type="region of interest" description="Disordered" evidence="12">
    <location>
        <begin position="104"/>
        <end position="218"/>
    </location>
</feature>
<evidence type="ECO:0000256" key="1">
    <source>
        <dbReference type="ARBA" id="ARBA00004123"/>
    </source>
</evidence>
<keyword evidence="8" id="KW-0238">DNA-binding</keyword>
<organism evidence="14 15">
    <name type="scientific">Poecilia reticulata</name>
    <name type="common">Guppy</name>
    <name type="synonym">Acanthophacelus reticulatus</name>
    <dbReference type="NCBI Taxonomy" id="8081"/>
    <lineage>
        <taxon>Eukaryota</taxon>
        <taxon>Metazoa</taxon>
        <taxon>Chordata</taxon>
        <taxon>Craniata</taxon>
        <taxon>Vertebrata</taxon>
        <taxon>Euteleostomi</taxon>
        <taxon>Actinopterygii</taxon>
        <taxon>Neopterygii</taxon>
        <taxon>Teleostei</taxon>
        <taxon>Neoteleostei</taxon>
        <taxon>Acanthomorphata</taxon>
        <taxon>Ovalentaria</taxon>
        <taxon>Atherinomorphae</taxon>
        <taxon>Cyprinodontiformes</taxon>
        <taxon>Poeciliidae</taxon>
        <taxon>Poeciliinae</taxon>
        <taxon>Poecilia</taxon>
    </lineage>
</organism>
<dbReference type="OMA" id="FRTNDCL"/>
<feature type="compositionally biased region" description="Basic and acidic residues" evidence="12">
    <location>
        <begin position="204"/>
        <end position="216"/>
    </location>
</feature>
<reference evidence="15" key="1">
    <citation type="submission" date="2013-11" db="EMBL/GenBank/DDBJ databases">
        <title>The genomic landscape of the Guanapo guppy.</title>
        <authorList>
            <person name="Kuenstner A."/>
            <person name="Dreyer C."/>
        </authorList>
    </citation>
    <scope>NUCLEOTIDE SEQUENCE</scope>
    <source>
        <strain evidence="15">Guanapo</strain>
    </source>
</reference>
<evidence type="ECO:0000256" key="12">
    <source>
        <dbReference type="SAM" id="MobiDB-lite"/>
    </source>
</evidence>
<dbReference type="InterPro" id="IPR036236">
    <property type="entry name" value="Znf_C2H2_sf"/>
</dbReference>
<reference evidence="14" key="3">
    <citation type="submission" date="2025-09" db="UniProtKB">
        <authorList>
            <consortium name="Ensembl"/>
        </authorList>
    </citation>
    <scope>IDENTIFICATION</scope>
    <source>
        <strain evidence="14">Guanapo</strain>
    </source>
</reference>
<comment type="similarity">
    <text evidence="2">Belongs to the krueppel C2H2-type zinc-finger protein family.</text>
</comment>
<keyword evidence="9" id="KW-0804">Transcription</keyword>
<dbReference type="GO" id="GO:0045944">
    <property type="term" value="P:positive regulation of transcription by RNA polymerase II"/>
    <property type="evidence" value="ECO:0007669"/>
    <property type="project" value="UniProtKB-ARBA"/>
</dbReference>
<keyword evidence="10" id="KW-0539">Nucleus</keyword>
<dbReference type="GO" id="GO:0000981">
    <property type="term" value="F:DNA-binding transcription factor activity, RNA polymerase II-specific"/>
    <property type="evidence" value="ECO:0007669"/>
    <property type="project" value="TreeGrafter"/>
</dbReference>
<evidence type="ECO:0000256" key="3">
    <source>
        <dbReference type="ARBA" id="ARBA00022723"/>
    </source>
</evidence>
<dbReference type="FunFam" id="3.30.160.60:FF:000446">
    <property type="entry name" value="Zinc finger protein"/>
    <property type="match status" value="1"/>
</dbReference>
<dbReference type="OrthoDB" id="6077919at2759"/>
<dbReference type="PANTHER" id="PTHR19818:SF139">
    <property type="entry name" value="PAIR-RULE PROTEIN ODD-PAIRED"/>
    <property type="match status" value="1"/>
</dbReference>
<evidence type="ECO:0000256" key="9">
    <source>
        <dbReference type="ARBA" id="ARBA00023163"/>
    </source>
</evidence>
<dbReference type="Proteomes" id="UP000242638">
    <property type="component" value="Unassembled WGS sequence"/>
</dbReference>
<feature type="compositionally biased region" description="Basic and acidic residues" evidence="12">
    <location>
        <begin position="144"/>
        <end position="161"/>
    </location>
</feature>
<accession>A0A3P9PS66</accession>
<keyword evidence="4" id="KW-0677">Repeat</keyword>
<dbReference type="PROSITE" id="PS00028">
    <property type="entry name" value="ZINC_FINGER_C2H2_1"/>
    <property type="match status" value="6"/>
</dbReference>
<dbReference type="GO" id="GO:0008270">
    <property type="term" value="F:zinc ion binding"/>
    <property type="evidence" value="ECO:0007669"/>
    <property type="project" value="UniProtKB-KW"/>
</dbReference>
<dbReference type="FunFam" id="3.30.160.60:FF:003117">
    <property type="entry name" value="Si:ch73-120g24.4"/>
    <property type="match status" value="1"/>
</dbReference>
<dbReference type="SUPFAM" id="SSF57667">
    <property type="entry name" value="beta-beta-alpha zinc fingers"/>
    <property type="match status" value="3"/>
</dbReference>
<keyword evidence="5 11" id="KW-0863">Zinc-finger</keyword>